<reference evidence="3 4" key="1">
    <citation type="submission" date="2020-01" db="EMBL/GenBank/DDBJ databases">
        <authorList>
            <person name="Lee S.D."/>
        </authorList>
    </citation>
    <scope>NUCLEOTIDE SEQUENCE [LARGE SCALE GENOMIC DNA]</scope>
    <source>
        <strain evidence="3 4">SAP-35</strain>
    </source>
</reference>
<comment type="caution">
    <text evidence="3">The sequence shown here is derived from an EMBL/GenBank/DDBJ whole genome shotgun (WGS) entry which is preliminary data.</text>
</comment>
<dbReference type="InterPro" id="IPR050300">
    <property type="entry name" value="GDXG_lipolytic_enzyme"/>
</dbReference>
<organism evidence="3 4">
    <name type="scientific">Duganella aceris</name>
    <dbReference type="NCBI Taxonomy" id="2703883"/>
    <lineage>
        <taxon>Bacteria</taxon>
        <taxon>Pseudomonadati</taxon>
        <taxon>Pseudomonadota</taxon>
        <taxon>Betaproteobacteria</taxon>
        <taxon>Burkholderiales</taxon>
        <taxon>Oxalobacteraceae</taxon>
        <taxon>Telluria group</taxon>
        <taxon>Duganella</taxon>
    </lineage>
</organism>
<dbReference type="SUPFAM" id="SSF53474">
    <property type="entry name" value="alpha/beta-Hydrolases"/>
    <property type="match status" value="1"/>
</dbReference>
<feature type="domain" description="Alpha/beta hydrolase fold-3" evidence="2">
    <location>
        <begin position="77"/>
        <end position="293"/>
    </location>
</feature>
<dbReference type="GO" id="GO:0016787">
    <property type="term" value="F:hydrolase activity"/>
    <property type="evidence" value="ECO:0007669"/>
    <property type="project" value="UniProtKB-KW"/>
</dbReference>
<dbReference type="Proteomes" id="UP000666369">
    <property type="component" value="Unassembled WGS sequence"/>
</dbReference>
<evidence type="ECO:0000313" key="3">
    <source>
        <dbReference type="EMBL" id="NGZ85139.1"/>
    </source>
</evidence>
<proteinExistence type="predicted"/>
<evidence type="ECO:0000256" key="1">
    <source>
        <dbReference type="ARBA" id="ARBA00022801"/>
    </source>
</evidence>
<dbReference type="Pfam" id="PF07859">
    <property type="entry name" value="Abhydrolase_3"/>
    <property type="match status" value="1"/>
</dbReference>
<dbReference type="PANTHER" id="PTHR48081:SF8">
    <property type="entry name" value="ALPHA_BETA HYDROLASE FOLD-3 DOMAIN-CONTAINING PROTEIN-RELATED"/>
    <property type="match status" value="1"/>
</dbReference>
<dbReference type="Gene3D" id="3.40.50.1820">
    <property type="entry name" value="alpha/beta hydrolase"/>
    <property type="match status" value="1"/>
</dbReference>
<protein>
    <submittedName>
        <fullName evidence="3">Alpha/beta hydrolase</fullName>
    </submittedName>
</protein>
<keyword evidence="1 3" id="KW-0378">Hydrolase</keyword>
<accession>A0ABX0FKT9</accession>
<sequence>MSLDPELQRVLQAIPSDFEVPIDWPAVRAASKAMEPMLVGAGGPTPVKSVETHRFGGPAGPIEVRVYRPEVAPTMTVVHFHGGGWALGDLDGSDPTVRRICRGLGAIVVSCTYRRAPEHRFPAAYDDALAQARWVLAHIEALGGDPERVVIAGDSAGGNLSAAVTIALRDERRQAIATLQPPLPALRGQLLLYPGVDLRLAAREAPSFLADLDPTLPAPMIGECISAYVGDEHLDDWRASPLAADDLSCLPPAMMVVLTVDPLRDQGVEYAARLHEAGVACEVIEFPHLTHGFSYIAALVPAAATAFDEVLLRFAKFAAIGDGID</sequence>
<evidence type="ECO:0000259" key="2">
    <source>
        <dbReference type="Pfam" id="PF07859"/>
    </source>
</evidence>
<dbReference type="EMBL" id="JAADJT010000005">
    <property type="protein sequence ID" value="NGZ85139.1"/>
    <property type="molecule type" value="Genomic_DNA"/>
</dbReference>
<gene>
    <name evidence="3" type="ORF">GW587_12855</name>
</gene>
<dbReference type="InterPro" id="IPR013094">
    <property type="entry name" value="AB_hydrolase_3"/>
</dbReference>
<dbReference type="InterPro" id="IPR029058">
    <property type="entry name" value="AB_hydrolase_fold"/>
</dbReference>
<keyword evidence="4" id="KW-1185">Reference proteome</keyword>
<dbReference type="RefSeq" id="WP_166103284.1">
    <property type="nucleotide sequence ID" value="NZ_JAADJT010000005.1"/>
</dbReference>
<name>A0ABX0FKT9_9BURK</name>
<reference evidence="4" key="2">
    <citation type="submission" date="2023-07" db="EMBL/GenBank/DDBJ databases">
        <title>Duganella aceri sp. nov., isolated from tree sap.</title>
        <authorList>
            <person name="Kim I.S."/>
        </authorList>
    </citation>
    <scope>NUCLEOTIDE SEQUENCE [LARGE SCALE GENOMIC DNA]</scope>
    <source>
        <strain evidence="4">SAP-35</strain>
    </source>
</reference>
<evidence type="ECO:0000313" key="4">
    <source>
        <dbReference type="Proteomes" id="UP000666369"/>
    </source>
</evidence>
<dbReference type="PANTHER" id="PTHR48081">
    <property type="entry name" value="AB HYDROLASE SUPERFAMILY PROTEIN C4A8.06C"/>
    <property type="match status" value="1"/>
</dbReference>